<organism evidence="1 2">
    <name type="scientific">Anaerocolumna chitinilytica</name>
    <dbReference type="NCBI Taxonomy" id="1727145"/>
    <lineage>
        <taxon>Bacteria</taxon>
        <taxon>Bacillati</taxon>
        <taxon>Bacillota</taxon>
        <taxon>Clostridia</taxon>
        <taxon>Lachnospirales</taxon>
        <taxon>Lachnospiraceae</taxon>
        <taxon>Anaerocolumna</taxon>
    </lineage>
</organism>
<reference evidence="1 2" key="2">
    <citation type="submission" date="2020-08" db="EMBL/GenBank/DDBJ databases">
        <authorList>
            <person name="Ueki A."/>
            <person name="Tonouchi A."/>
        </authorList>
    </citation>
    <scope>NUCLEOTIDE SEQUENCE [LARGE SCALE GENOMIC DNA]</scope>
    <source>
        <strain evidence="1 2">CTTW</strain>
    </source>
</reference>
<keyword evidence="2" id="KW-1185">Reference proteome</keyword>
<dbReference type="KEGG" id="acht:bsdcttw_41040"/>
<reference evidence="1 2" key="1">
    <citation type="submission" date="2020-08" db="EMBL/GenBank/DDBJ databases">
        <title>Draft genome sequencing of an Anaerocolumna strain isolated from anoxic soil subjected to BSD treatment.</title>
        <authorList>
            <person name="Uek A."/>
            <person name="Tonouchi A."/>
        </authorList>
    </citation>
    <scope>NUCLEOTIDE SEQUENCE [LARGE SCALE GENOMIC DNA]</scope>
    <source>
        <strain evidence="1 2">CTTW</strain>
    </source>
</reference>
<proteinExistence type="predicted"/>
<dbReference type="Proteomes" id="UP000515703">
    <property type="component" value="Chromosome"/>
</dbReference>
<protein>
    <submittedName>
        <fullName evidence="1">Uncharacterized protein</fullName>
    </submittedName>
</protein>
<sequence>MYISDKLIFFQMGFGLCLSSLYITESETRCNVRVMDNIGCAVLKIRDRCDTITDGKYGYN</sequence>
<evidence type="ECO:0000313" key="1">
    <source>
        <dbReference type="EMBL" id="BCK01064.1"/>
    </source>
</evidence>
<name>A0A7I8DRL8_9FIRM</name>
<evidence type="ECO:0000313" key="2">
    <source>
        <dbReference type="Proteomes" id="UP000515703"/>
    </source>
</evidence>
<dbReference type="EMBL" id="AP023368">
    <property type="protein sequence ID" value="BCK01064.1"/>
    <property type="molecule type" value="Genomic_DNA"/>
</dbReference>
<dbReference type="AlphaFoldDB" id="A0A7I8DRL8"/>
<gene>
    <name evidence="1" type="ORF">bsdcttw_41040</name>
</gene>
<accession>A0A7I8DRL8</accession>